<dbReference type="RefSeq" id="WP_131829930.1">
    <property type="nucleotide sequence ID" value="NZ_FUXL01000010.1"/>
</dbReference>
<dbReference type="STRING" id="1365950.SAMN05428963_110113"/>
<evidence type="ECO:0000313" key="2">
    <source>
        <dbReference type="EMBL" id="SKA26703.1"/>
    </source>
</evidence>
<dbReference type="AlphaFoldDB" id="A0A1T4SEU6"/>
<evidence type="ECO:0000313" key="3">
    <source>
        <dbReference type="Proteomes" id="UP000190135"/>
    </source>
</evidence>
<organism evidence="2 3">
    <name type="scientific">Consotaella salsifontis</name>
    <dbReference type="NCBI Taxonomy" id="1365950"/>
    <lineage>
        <taxon>Bacteria</taxon>
        <taxon>Pseudomonadati</taxon>
        <taxon>Pseudomonadota</taxon>
        <taxon>Alphaproteobacteria</taxon>
        <taxon>Hyphomicrobiales</taxon>
        <taxon>Aurantimonadaceae</taxon>
        <taxon>Consotaella</taxon>
    </lineage>
</organism>
<name>A0A1T4SEU6_9HYPH</name>
<accession>A0A1T4SEU6</accession>
<dbReference type="OrthoDB" id="7905437at2"/>
<evidence type="ECO:0000256" key="1">
    <source>
        <dbReference type="SAM" id="MobiDB-lite"/>
    </source>
</evidence>
<feature type="region of interest" description="Disordered" evidence="1">
    <location>
        <begin position="86"/>
        <end position="110"/>
    </location>
</feature>
<reference evidence="2 3" key="1">
    <citation type="submission" date="2017-02" db="EMBL/GenBank/DDBJ databases">
        <authorList>
            <person name="Peterson S.W."/>
        </authorList>
    </citation>
    <scope>NUCLEOTIDE SEQUENCE [LARGE SCALE GENOMIC DNA]</scope>
    <source>
        <strain evidence="2 3">USBA 369</strain>
    </source>
</reference>
<keyword evidence="3" id="KW-1185">Reference proteome</keyword>
<sequence length="110" mass="12041">MQAMDFEVPADLFWAKNRRRQPGKGGVGHKRFETLAEAICYATEDQSVERIGASVDTDEGSYGAKEIEAFYGSAEFIAYRRRYGIPPSSNADVTRTRKSAGDLPSQGGSS</sequence>
<dbReference type="EMBL" id="FUXL01000010">
    <property type="protein sequence ID" value="SKA26703.1"/>
    <property type="molecule type" value="Genomic_DNA"/>
</dbReference>
<proteinExistence type="predicted"/>
<protein>
    <submittedName>
        <fullName evidence="2">Uncharacterized protein</fullName>
    </submittedName>
</protein>
<dbReference type="Proteomes" id="UP000190135">
    <property type="component" value="Unassembled WGS sequence"/>
</dbReference>
<gene>
    <name evidence="2" type="ORF">SAMN05428963_110113</name>
</gene>